<dbReference type="Pfam" id="PF24681">
    <property type="entry name" value="Kelch_KLHDC2_KLHL20_DRC7"/>
    <property type="match status" value="1"/>
</dbReference>
<sequence length="460" mass="52584">MDRCHCIAREELDPVIGHIGGAYRGCLVVAGGYESRNRIYHFRQPNFLYILPYSFSKAATVSPEVWIEYKVGGDVPLPTSASIGLIHEDYLYQFGGTHEDNPIYPTAINTTNRLYRLDLKNGMWEFLSPKTANERQPSPRTFSVAFGTSKGVYYWGGYGPRSKMFHKQQLFLTDPAASTVFENKGNNSYCWTNQLIMFDTETLSWNVVKQGGEVPEPRCGGASAHDVDRNLFFISGGRCKDVKYNDFYMLDLGSFVWTKFTLQVPRHIADMQWPSMTKCLTEDYFILSIYYEEPGVSTYLPRFERLRLDIDVDNKKVVATNIEHPVKPNCWSLRAFIDNAFVEYGGFTRGLDRSFNCSRMLVEVQAGPTHLTPLIARDSETTEEASVEASSAAFSSTSNVEVSPILETRMQWRDKMNNFYKRYNLIQEVRKTKPTYEGDTQRTMPDLSLQQIFDVFDVAP</sequence>
<evidence type="ECO:0000313" key="3">
    <source>
        <dbReference type="Proteomes" id="UP000492821"/>
    </source>
</evidence>
<dbReference type="WBParaSite" id="Pan_g20526.t1">
    <property type="protein sequence ID" value="Pan_g20526.t1"/>
    <property type="gene ID" value="Pan_g20526"/>
</dbReference>
<dbReference type="InterPro" id="IPR011043">
    <property type="entry name" value="Gal_Oxase/kelch_b-propeller"/>
</dbReference>
<evidence type="ECO:0000313" key="4">
    <source>
        <dbReference type="WBParaSite" id="Pan_g20526.t1"/>
    </source>
</evidence>
<dbReference type="PANTHER" id="PTHR46228">
    <property type="entry name" value="KELCH DOMAIN-CONTAINING PROTEIN"/>
    <property type="match status" value="1"/>
</dbReference>
<keyword evidence="1" id="KW-0880">Kelch repeat</keyword>
<reference evidence="4" key="2">
    <citation type="submission" date="2020-10" db="UniProtKB">
        <authorList>
            <consortium name="WormBaseParasite"/>
        </authorList>
    </citation>
    <scope>IDENTIFICATION</scope>
</reference>
<evidence type="ECO:0000256" key="1">
    <source>
        <dbReference type="ARBA" id="ARBA00022441"/>
    </source>
</evidence>
<accession>A0A7E4VG95</accession>
<dbReference type="Gene3D" id="2.120.10.80">
    <property type="entry name" value="Kelch-type beta propeller"/>
    <property type="match status" value="2"/>
</dbReference>
<keyword evidence="3" id="KW-1185">Reference proteome</keyword>
<evidence type="ECO:0000256" key="2">
    <source>
        <dbReference type="ARBA" id="ARBA00022737"/>
    </source>
</evidence>
<dbReference type="PANTHER" id="PTHR46228:SF2">
    <property type="entry name" value="KELCH REPEAT PROTEIN (AFU_ORTHOLOGUE AFUA_4G14350)"/>
    <property type="match status" value="1"/>
</dbReference>
<dbReference type="SUPFAM" id="SSF50965">
    <property type="entry name" value="Galactose oxidase, central domain"/>
    <property type="match status" value="1"/>
</dbReference>
<dbReference type="InterPro" id="IPR015915">
    <property type="entry name" value="Kelch-typ_b-propeller"/>
</dbReference>
<name>A0A7E4VG95_PANRE</name>
<reference evidence="3" key="1">
    <citation type="journal article" date="2013" name="Genetics">
        <title>The draft genome and transcriptome of Panagrellus redivivus are shaped by the harsh demands of a free-living lifestyle.</title>
        <authorList>
            <person name="Srinivasan J."/>
            <person name="Dillman A.R."/>
            <person name="Macchietto M.G."/>
            <person name="Heikkinen L."/>
            <person name="Lakso M."/>
            <person name="Fracchia K.M."/>
            <person name="Antoshechkin I."/>
            <person name="Mortazavi A."/>
            <person name="Wong G."/>
            <person name="Sternberg P.W."/>
        </authorList>
    </citation>
    <scope>NUCLEOTIDE SEQUENCE [LARGE SCALE GENOMIC DNA]</scope>
    <source>
        <strain evidence="3">MT8872</strain>
    </source>
</reference>
<protein>
    <submittedName>
        <fullName evidence="4">Kelch domain-containing protein 10</fullName>
    </submittedName>
</protein>
<keyword evidence="2" id="KW-0677">Repeat</keyword>
<dbReference type="AlphaFoldDB" id="A0A7E4VG95"/>
<proteinExistence type="predicted"/>
<dbReference type="Proteomes" id="UP000492821">
    <property type="component" value="Unassembled WGS sequence"/>
</dbReference>
<organism evidence="3 4">
    <name type="scientific">Panagrellus redivivus</name>
    <name type="common">Microworm</name>
    <dbReference type="NCBI Taxonomy" id="6233"/>
    <lineage>
        <taxon>Eukaryota</taxon>
        <taxon>Metazoa</taxon>
        <taxon>Ecdysozoa</taxon>
        <taxon>Nematoda</taxon>
        <taxon>Chromadorea</taxon>
        <taxon>Rhabditida</taxon>
        <taxon>Tylenchina</taxon>
        <taxon>Panagrolaimomorpha</taxon>
        <taxon>Panagrolaimoidea</taxon>
        <taxon>Panagrolaimidae</taxon>
        <taxon>Panagrellus</taxon>
    </lineage>
</organism>